<dbReference type="Pfam" id="PF00001">
    <property type="entry name" value="7tm_1"/>
    <property type="match status" value="1"/>
</dbReference>
<keyword evidence="15" id="KW-1185">Reference proteome</keyword>
<feature type="transmembrane region" description="Helical" evidence="11">
    <location>
        <begin position="172"/>
        <end position="192"/>
    </location>
</feature>
<feature type="transmembrane region" description="Helical" evidence="11">
    <location>
        <begin position="54"/>
        <end position="75"/>
    </location>
</feature>
<dbReference type="OrthoDB" id="2132067at2759"/>
<organism evidence="14 15">
    <name type="scientific">Dermatophagoides farinae</name>
    <name type="common">American house dust mite</name>
    <dbReference type="NCBI Taxonomy" id="6954"/>
    <lineage>
        <taxon>Eukaryota</taxon>
        <taxon>Metazoa</taxon>
        <taxon>Ecdysozoa</taxon>
        <taxon>Arthropoda</taxon>
        <taxon>Chelicerata</taxon>
        <taxon>Arachnida</taxon>
        <taxon>Acari</taxon>
        <taxon>Acariformes</taxon>
        <taxon>Sarcoptiformes</taxon>
        <taxon>Astigmata</taxon>
        <taxon>Psoroptidia</taxon>
        <taxon>Analgoidea</taxon>
        <taxon>Pyroglyphidae</taxon>
        <taxon>Dermatophagoidinae</taxon>
        <taxon>Dermatophagoides</taxon>
    </lineage>
</organism>
<evidence type="ECO:0000256" key="11">
    <source>
        <dbReference type="SAM" id="Phobius"/>
    </source>
</evidence>
<dbReference type="Proteomes" id="UP000828236">
    <property type="component" value="Unassembled WGS sequence"/>
</dbReference>
<dbReference type="AlphaFoldDB" id="A0A922I6N3"/>
<evidence type="ECO:0000256" key="2">
    <source>
        <dbReference type="ARBA" id="ARBA00010663"/>
    </source>
</evidence>
<feature type="transmembrane region" description="Helical" evidence="11">
    <location>
        <begin position="403"/>
        <end position="424"/>
    </location>
</feature>
<dbReference type="Proteomes" id="UP000790347">
    <property type="component" value="Unassembled WGS sequence"/>
</dbReference>
<evidence type="ECO:0000256" key="10">
    <source>
        <dbReference type="SAM" id="MobiDB-lite"/>
    </source>
</evidence>
<keyword evidence="7 9" id="KW-0675">Receptor</keyword>
<keyword evidence="4 11" id="KW-1133">Transmembrane helix</keyword>
<feature type="transmembrane region" description="Helical" evidence="11">
    <location>
        <begin position="132"/>
        <end position="151"/>
    </location>
</feature>
<evidence type="ECO:0000313" key="13">
    <source>
        <dbReference type="EMBL" id="KAH7641728.1"/>
    </source>
</evidence>
<dbReference type="GO" id="GO:0005886">
    <property type="term" value="C:plasma membrane"/>
    <property type="evidence" value="ECO:0007669"/>
    <property type="project" value="TreeGrafter"/>
</dbReference>
<keyword evidence="8 9" id="KW-0807">Transducer</keyword>
<keyword evidence="6 11" id="KW-0472">Membrane</keyword>
<evidence type="ECO:0000256" key="6">
    <source>
        <dbReference type="ARBA" id="ARBA00023136"/>
    </source>
</evidence>
<dbReference type="PROSITE" id="PS00237">
    <property type="entry name" value="G_PROTEIN_RECEP_F1_1"/>
    <property type="match status" value="1"/>
</dbReference>
<dbReference type="EMBL" id="ASGP02000003">
    <property type="protein sequence ID" value="KAH9518285.1"/>
    <property type="molecule type" value="Genomic_DNA"/>
</dbReference>
<evidence type="ECO:0000259" key="12">
    <source>
        <dbReference type="PROSITE" id="PS50262"/>
    </source>
</evidence>
<sequence length="611" mass="69643">MNPFMTDNDYNDHHRMSNIADVDEFIGNNSDDPFSSSSSYPNFNLFDLTTTLTALFYGSAFVLGTIGNGLIIYIVAHYPRMRTLSNVFLASLATADLLLVCVCIPIKFIQLITYTWTFGLFMCKAIHYVQSLSAYCSVLTLTIISVERYYAIIHPVKCRATFSMRHIRKMICLTWLLSAILASPSVGVYMLVRIGDEYDSDHFWCVRIASDWAADESDMNQKWHEARIVYEVYQICTILILPTLVMIFTYTRICTHLWIVFHRRTAMRFGHACYFMSDNNGHSNCPETTSTAATVCLSSRSSFPSNMTAFTASLSSDSTTSTAAAAHYLNRNSTKSVDTGEPGNGNIFPPPTPTSVASSIQSHYNISIPSSTQSLRNSRHSYCQQCSHHFKTSDEDNQTVKQVIKMLVAVVVLFVLCWAPTLVIGLLRAFNMIAETNEGILKEIITVTFLLSYLNSVINPIIYGFMSKNFRLYFRLIFMQFWSLLTTGHCIDHHHHHHRHRYHNNQHNRNNNNHHRVVNTKTYRMNIQTTEIQMDHTDESKTDRQRKRQSWEFSPSTSMQTKSSSLANKHPLSKTIRMKEFSRDSSTMIGQEPSATVVDHNPIVNAHLPLK</sequence>
<dbReference type="InterPro" id="IPR017452">
    <property type="entry name" value="GPCR_Rhodpsn_7TM"/>
</dbReference>
<evidence type="ECO:0000256" key="1">
    <source>
        <dbReference type="ARBA" id="ARBA00004141"/>
    </source>
</evidence>
<comment type="caution">
    <text evidence="14">The sequence shown here is derived from an EMBL/GenBank/DDBJ whole genome shotgun (WGS) entry which is preliminary data.</text>
</comment>
<accession>A0A922I6N3</accession>
<evidence type="ECO:0000256" key="9">
    <source>
        <dbReference type="RuleBase" id="RU000688"/>
    </source>
</evidence>
<evidence type="ECO:0000313" key="15">
    <source>
        <dbReference type="Proteomes" id="UP000790347"/>
    </source>
</evidence>
<gene>
    <name evidence="14" type="ORF">DERF_008874</name>
    <name evidence="13" type="ORF">HUG17_4773</name>
</gene>
<feature type="region of interest" description="Disordered" evidence="10">
    <location>
        <begin position="531"/>
        <end position="571"/>
    </location>
</feature>
<dbReference type="InterPro" id="IPR000276">
    <property type="entry name" value="GPCR_Rhodpsn"/>
</dbReference>
<reference evidence="14" key="1">
    <citation type="submission" date="2013-05" db="EMBL/GenBank/DDBJ databases">
        <authorList>
            <person name="Yim A.K.Y."/>
            <person name="Chan T.F."/>
            <person name="Ji K.M."/>
            <person name="Liu X.Y."/>
            <person name="Zhou J.W."/>
            <person name="Li R.Q."/>
            <person name="Yang K.Y."/>
            <person name="Li J."/>
            <person name="Li M."/>
            <person name="Law P.T.W."/>
            <person name="Wu Y.L."/>
            <person name="Cai Z.L."/>
            <person name="Qin H."/>
            <person name="Bao Y."/>
            <person name="Leung R.K.K."/>
            <person name="Ng P.K.S."/>
            <person name="Zou J."/>
            <person name="Zhong X.J."/>
            <person name="Ran P.X."/>
            <person name="Zhong N.S."/>
            <person name="Liu Z.G."/>
            <person name="Tsui S.K.W."/>
        </authorList>
    </citation>
    <scope>NUCLEOTIDE SEQUENCE</scope>
    <source>
        <strain evidence="14">Derf</strain>
        <tissue evidence="14">Whole organism</tissue>
    </source>
</reference>
<dbReference type="SMART" id="SM01381">
    <property type="entry name" value="7TM_GPCR_Srsx"/>
    <property type="match status" value="1"/>
</dbReference>
<dbReference type="EMBL" id="SDOV01000004">
    <property type="protein sequence ID" value="KAH7641728.1"/>
    <property type="molecule type" value="Genomic_DNA"/>
</dbReference>
<keyword evidence="3 9" id="KW-0812">Transmembrane</keyword>
<evidence type="ECO:0000256" key="4">
    <source>
        <dbReference type="ARBA" id="ARBA00022989"/>
    </source>
</evidence>
<dbReference type="PANTHER" id="PTHR45695:SF15">
    <property type="entry name" value="OPSIN RH2"/>
    <property type="match status" value="1"/>
</dbReference>
<evidence type="ECO:0000256" key="8">
    <source>
        <dbReference type="ARBA" id="ARBA00023224"/>
    </source>
</evidence>
<comment type="subcellular location">
    <subcellularLocation>
        <location evidence="1">Membrane</location>
        <topology evidence="1">Multi-pass membrane protein</topology>
    </subcellularLocation>
</comment>
<proteinExistence type="inferred from homology"/>
<keyword evidence="5 9" id="KW-0297">G-protein coupled receptor</keyword>
<evidence type="ECO:0000256" key="5">
    <source>
        <dbReference type="ARBA" id="ARBA00023040"/>
    </source>
</evidence>
<evidence type="ECO:0000256" key="3">
    <source>
        <dbReference type="ARBA" id="ARBA00022692"/>
    </source>
</evidence>
<comment type="similarity">
    <text evidence="2 9">Belongs to the G-protein coupled receptor 1 family.</text>
</comment>
<dbReference type="Gene3D" id="1.20.1070.10">
    <property type="entry name" value="Rhodopsin 7-helix transmembrane proteins"/>
    <property type="match status" value="1"/>
</dbReference>
<reference evidence="13" key="2">
    <citation type="submission" date="2020-06" db="EMBL/GenBank/DDBJ databases">
        <authorList>
            <person name="Ji K."/>
            <person name="Li J."/>
        </authorList>
    </citation>
    <scope>NUCLEOTIDE SEQUENCE</scope>
    <source>
        <strain evidence="13">JKM2019</strain>
        <tissue evidence="13">Whole body</tissue>
    </source>
</reference>
<protein>
    <submittedName>
        <fullName evidence="13">G protein-coupled receptor-like protein 1</fullName>
    </submittedName>
</protein>
<feature type="transmembrane region" description="Helical" evidence="11">
    <location>
        <begin position="232"/>
        <end position="261"/>
    </location>
</feature>
<feature type="transmembrane region" description="Helical" evidence="11">
    <location>
        <begin position="87"/>
        <end position="112"/>
    </location>
</feature>
<feature type="compositionally biased region" description="Basic and acidic residues" evidence="10">
    <location>
        <begin position="533"/>
        <end position="543"/>
    </location>
</feature>
<dbReference type="GO" id="GO:0004930">
    <property type="term" value="F:G protein-coupled receptor activity"/>
    <property type="evidence" value="ECO:0007669"/>
    <property type="project" value="UniProtKB-KW"/>
</dbReference>
<dbReference type="SUPFAM" id="SSF81321">
    <property type="entry name" value="Family A G protein-coupled receptor-like"/>
    <property type="match status" value="1"/>
</dbReference>
<dbReference type="PRINTS" id="PR00237">
    <property type="entry name" value="GPCRRHODOPSN"/>
</dbReference>
<feature type="domain" description="G-protein coupled receptors family 1 profile" evidence="12">
    <location>
        <begin position="67"/>
        <end position="463"/>
    </location>
</feature>
<dbReference type="PANTHER" id="PTHR45695">
    <property type="entry name" value="LEUCOKININ RECEPTOR-RELATED"/>
    <property type="match status" value="1"/>
</dbReference>
<reference evidence="14" key="4">
    <citation type="journal article" date="2022" name="Res Sq">
        <title>Comparative Genomics Reveals Insights into the Divergent Evolution of Astigmatic Mites and Household Pest Adaptations.</title>
        <authorList>
            <person name="Xiong Q."/>
            <person name="Wan A.T.-Y."/>
            <person name="Liu X.-Y."/>
            <person name="Fung C.S.-H."/>
            <person name="Xiao X."/>
            <person name="Malainual N."/>
            <person name="Hou J."/>
            <person name="Wang L."/>
            <person name="Wang M."/>
            <person name="Yang K."/>
            <person name="Cui Y."/>
            <person name="Leung E."/>
            <person name="Nong W."/>
            <person name="Shin S.-K."/>
            <person name="Au S."/>
            <person name="Jeong K.Y."/>
            <person name="Chew F.T."/>
            <person name="Hui J."/>
            <person name="Leung T.F."/>
            <person name="Tungtrongchitr A."/>
            <person name="Zhong N."/>
            <person name="Liu Z."/>
            <person name="Tsui S."/>
        </authorList>
    </citation>
    <scope>NUCLEOTIDE SEQUENCE</scope>
    <source>
        <strain evidence="14">Derf</strain>
        <tissue evidence="14">Whole organism</tissue>
    </source>
</reference>
<feature type="compositionally biased region" description="Low complexity" evidence="10">
    <location>
        <begin position="554"/>
        <end position="565"/>
    </location>
</feature>
<evidence type="ECO:0000256" key="7">
    <source>
        <dbReference type="ARBA" id="ARBA00023170"/>
    </source>
</evidence>
<name>A0A922I6N3_DERFA</name>
<reference evidence="13" key="3">
    <citation type="journal article" date="2021" name="World Allergy Organ. J.">
        <title>Chromosome-level assembly of Dermatophagoides farinae genome and transcriptome reveals two novel allergens Der f 37 and Der f 39.</title>
        <authorList>
            <person name="Chen J."/>
            <person name="Cai Z."/>
            <person name="Fan D."/>
            <person name="Hu J."/>
            <person name="Hou Y."/>
            <person name="He Y."/>
            <person name="Zhang Z."/>
            <person name="Zhao Z."/>
            <person name="Gao P."/>
            <person name="Hu W."/>
            <person name="Sun J."/>
            <person name="Li J."/>
            <person name="Ji K."/>
        </authorList>
    </citation>
    <scope>NUCLEOTIDE SEQUENCE</scope>
    <source>
        <strain evidence="13">JKM2019</strain>
    </source>
</reference>
<feature type="transmembrane region" description="Helical" evidence="11">
    <location>
        <begin position="444"/>
        <end position="466"/>
    </location>
</feature>
<evidence type="ECO:0000313" key="14">
    <source>
        <dbReference type="EMBL" id="KAH9518285.1"/>
    </source>
</evidence>
<dbReference type="PROSITE" id="PS50262">
    <property type="entry name" value="G_PROTEIN_RECEP_F1_2"/>
    <property type="match status" value="1"/>
</dbReference>